<keyword evidence="3" id="KW-1185">Reference proteome</keyword>
<dbReference type="NCBIfam" id="NF038216">
    <property type="entry name" value="ABZJ_00895_fam"/>
    <property type="match status" value="1"/>
</dbReference>
<accession>A0ABY4WZI3</accession>
<name>A0ABY4WZI3_9GAMM</name>
<gene>
    <name evidence="2" type="ORF">K6Q96_21805</name>
</gene>
<evidence type="ECO:0000256" key="1">
    <source>
        <dbReference type="SAM" id="Phobius"/>
    </source>
</evidence>
<protein>
    <submittedName>
        <fullName evidence="2">ABZJ_00895 family protein</fullName>
    </submittedName>
</protein>
<dbReference type="RefSeq" id="WP_251880108.1">
    <property type="nucleotide sequence ID" value="NZ_CP082276.1"/>
</dbReference>
<keyword evidence="1" id="KW-1133">Transmembrane helix</keyword>
<dbReference type="Proteomes" id="UP001056255">
    <property type="component" value="Chromosome II"/>
</dbReference>
<sequence length="163" mass="18411">MMTTEQQTDMPLADVKEPKIWHVALLLSLLTILVEVIFYALESYFGPTESSSSFLSTALPCVVAGMYFGQKTERLMSRQSRLLSILLWGGIELIVAAGIMRYFGLTLAEVTAEFGAVFWWIVAILMPLTFIISYFVFKWGEKMGIKNAVKAREKQLAKQQKSE</sequence>
<feature type="transmembrane region" description="Helical" evidence="1">
    <location>
        <begin position="53"/>
        <end position="70"/>
    </location>
</feature>
<dbReference type="InterPro" id="IPR047730">
    <property type="entry name" value="ABZJ_00895-like"/>
</dbReference>
<feature type="transmembrane region" description="Helical" evidence="1">
    <location>
        <begin position="20"/>
        <end position="41"/>
    </location>
</feature>
<reference evidence="2" key="1">
    <citation type="submission" date="2021-08" db="EMBL/GenBank/DDBJ databases">
        <authorList>
            <person name="Sakaguchi M."/>
            <person name="Kikuchi T."/>
            <person name="Urbanczyk H."/>
        </authorList>
    </citation>
    <scope>NUCLEOTIDE SEQUENCE</scope>
    <source>
        <strain evidence="2">020920N</strain>
    </source>
</reference>
<proteinExistence type="predicted"/>
<evidence type="ECO:0000313" key="3">
    <source>
        <dbReference type="Proteomes" id="UP001056255"/>
    </source>
</evidence>
<keyword evidence="1" id="KW-0812">Transmembrane</keyword>
<feature type="transmembrane region" description="Helical" evidence="1">
    <location>
        <begin position="116"/>
        <end position="137"/>
    </location>
</feature>
<feature type="transmembrane region" description="Helical" evidence="1">
    <location>
        <begin position="82"/>
        <end position="104"/>
    </location>
</feature>
<keyword evidence="1" id="KW-0472">Membrane</keyword>
<organism evidence="2 3">
    <name type="scientific">Grimontia kaedaensis</name>
    <dbReference type="NCBI Taxonomy" id="2872157"/>
    <lineage>
        <taxon>Bacteria</taxon>
        <taxon>Pseudomonadati</taxon>
        <taxon>Pseudomonadota</taxon>
        <taxon>Gammaproteobacteria</taxon>
        <taxon>Vibrionales</taxon>
        <taxon>Vibrionaceae</taxon>
        <taxon>Grimontia</taxon>
    </lineage>
</organism>
<dbReference type="EMBL" id="CP082276">
    <property type="protein sequence ID" value="USH04375.1"/>
    <property type="molecule type" value="Genomic_DNA"/>
</dbReference>
<evidence type="ECO:0000313" key="2">
    <source>
        <dbReference type="EMBL" id="USH04375.1"/>
    </source>
</evidence>